<dbReference type="STRING" id="32507.ENSNBRP00000018020"/>
<dbReference type="AlphaFoldDB" id="A0A3Q4H5P9"/>
<dbReference type="Gene3D" id="2.60.40.10">
    <property type="entry name" value="Immunoglobulins"/>
    <property type="match status" value="1"/>
</dbReference>
<evidence type="ECO:0000256" key="1">
    <source>
        <dbReference type="SAM" id="Phobius"/>
    </source>
</evidence>
<feature type="transmembrane region" description="Helical" evidence="1">
    <location>
        <begin position="146"/>
        <end position="167"/>
    </location>
</feature>
<proteinExistence type="predicted"/>
<accession>A0A3Q4H5P9</accession>
<feature type="chain" id="PRO_5018778485" description="Ig-like domain-containing protein" evidence="2">
    <location>
        <begin position="18"/>
        <end position="243"/>
    </location>
</feature>
<dbReference type="InterPro" id="IPR007110">
    <property type="entry name" value="Ig-like_dom"/>
</dbReference>
<evidence type="ECO:0000313" key="5">
    <source>
        <dbReference type="Proteomes" id="UP000261580"/>
    </source>
</evidence>
<sequence length="243" mass="27311">MLVLWITLFCLHKGCKCLFKKLSKNVLIETVQLGEPATLTCAIPKELSIRGLKWYKQSVGDTLKLIVTLIQFKADFSPGFPSSRFRINNDANFSSLIILETVQEDEGHYHCTNTEWIGTTWNLTFLNGTYLKVEAVNKTNSMKDNALLYLLCVALAVTLIVIASLIYSVKNNSSCVGCNGMQSQSYINLPNNIQQNWTHISVVDLFINTDAAALRTNVTEKGDQEILQVVMKKKKTLQAFCMF</sequence>
<keyword evidence="1" id="KW-0472">Membrane</keyword>
<dbReference type="PROSITE" id="PS50835">
    <property type="entry name" value="IG_LIKE"/>
    <property type="match status" value="1"/>
</dbReference>
<organism evidence="4 5">
    <name type="scientific">Neolamprologus brichardi</name>
    <name type="common">Fairy cichlid</name>
    <name type="synonym">Lamprologus brichardi</name>
    <dbReference type="NCBI Taxonomy" id="32507"/>
    <lineage>
        <taxon>Eukaryota</taxon>
        <taxon>Metazoa</taxon>
        <taxon>Chordata</taxon>
        <taxon>Craniata</taxon>
        <taxon>Vertebrata</taxon>
        <taxon>Euteleostomi</taxon>
        <taxon>Actinopterygii</taxon>
        <taxon>Neopterygii</taxon>
        <taxon>Teleostei</taxon>
        <taxon>Neoteleostei</taxon>
        <taxon>Acanthomorphata</taxon>
        <taxon>Ovalentaria</taxon>
        <taxon>Cichlomorphae</taxon>
        <taxon>Cichliformes</taxon>
        <taxon>Cichlidae</taxon>
        <taxon>African cichlids</taxon>
        <taxon>Pseudocrenilabrinae</taxon>
        <taxon>Lamprologini</taxon>
        <taxon>Neolamprologus</taxon>
    </lineage>
</organism>
<dbReference type="InterPro" id="IPR003599">
    <property type="entry name" value="Ig_sub"/>
</dbReference>
<dbReference type="GeneTree" id="ENSGT00940000170413"/>
<evidence type="ECO:0000256" key="2">
    <source>
        <dbReference type="SAM" id="SignalP"/>
    </source>
</evidence>
<dbReference type="Proteomes" id="UP000261580">
    <property type="component" value="Unassembled WGS sequence"/>
</dbReference>
<keyword evidence="2" id="KW-0732">Signal</keyword>
<dbReference type="InterPro" id="IPR036179">
    <property type="entry name" value="Ig-like_dom_sf"/>
</dbReference>
<reference evidence="4" key="2">
    <citation type="submission" date="2025-09" db="UniProtKB">
        <authorList>
            <consortium name="Ensembl"/>
        </authorList>
    </citation>
    <scope>IDENTIFICATION</scope>
</reference>
<reference evidence="4" key="1">
    <citation type="submission" date="2025-08" db="UniProtKB">
        <authorList>
            <consortium name="Ensembl"/>
        </authorList>
    </citation>
    <scope>IDENTIFICATION</scope>
</reference>
<dbReference type="Pfam" id="PF07686">
    <property type="entry name" value="V-set"/>
    <property type="match status" value="1"/>
</dbReference>
<protein>
    <recommendedName>
        <fullName evidence="3">Ig-like domain-containing protein</fullName>
    </recommendedName>
</protein>
<dbReference type="SUPFAM" id="SSF48726">
    <property type="entry name" value="Immunoglobulin"/>
    <property type="match status" value="1"/>
</dbReference>
<keyword evidence="1" id="KW-0812">Transmembrane</keyword>
<feature type="signal peptide" evidence="2">
    <location>
        <begin position="1"/>
        <end position="17"/>
    </location>
</feature>
<dbReference type="InterPro" id="IPR013783">
    <property type="entry name" value="Ig-like_fold"/>
</dbReference>
<dbReference type="Ensembl" id="ENSNBRT00000018510.1">
    <property type="protein sequence ID" value="ENSNBRP00000018020.1"/>
    <property type="gene ID" value="ENSNBRG00000013890.1"/>
</dbReference>
<keyword evidence="5" id="KW-1185">Reference proteome</keyword>
<evidence type="ECO:0000259" key="3">
    <source>
        <dbReference type="PROSITE" id="PS50835"/>
    </source>
</evidence>
<dbReference type="SMART" id="SM00409">
    <property type="entry name" value="IG"/>
    <property type="match status" value="1"/>
</dbReference>
<evidence type="ECO:0000313" key="4">
    <source>
        <dbReference type="Ensembl" id="ENSNBRP00000018020.1"/>
    </source>
</evidence>
<dbReference type="OMA" id="WTHISVV"/>
<dbReference type="InterPro" id="IPR013106">
    <property type="entry name" value="Ig_V-set"/>
</dbReference>
<name>A0A3Q4H5P9_NEOBR</name>
<keyword evidence="1" id="KW-1133">Transmembrane helix</keyword>
<feature type="domain" description="Ig-like" evidence="3">
    <location>
        <begin position="34"/>
        <end position="112"/>
    </location>
</feature>